<dbReference type="EMBL" id="JAEKMH010000006">
    <property type="protein sequence ID" value="MBJ3786887.1"/>
    <property type="molecule type" value="Genomic_DNA"/>
</dbReference>
<reference evidence="2" key="1">
    <citation type="submission" date="2020-12" db="EMBL/GenBank/DDBJ databases">
        <title>Devosia sp. MSA67 isolated from Mo River.</title>
        <authorList>
            <person name="Ma F."/>
            <person name="Zi Z."/>
        </authorList>
    </citation>
    <scope>NUCLEOTIDE SEQUENCE</scope>
    <source>
        <strain evidence="2">MSA67</strain>
    </source>
</reference>
<name>A0A934MJ41_9HYPH</name>
<evidence type="ECO:0000313" key="3">
    <source>
        <dbReference type="Proteomes" id="UP000602124"/>
    </source>
</evidence>
<proteinExistence type="predicted"/>
<comment type="caution">
    <text evidence="2">The sequence shown here is derived from an EMBL/GenBank/DDBJ whole genome shotgun (WGS) entry which is preliminary data.</text>
</comment>
<accession>A0A934MJ41</accession>
<keyword evidence="1" id="KW-0812">Transmembrane</keyword>
<keyword evidence="1" id="KW-0472">Membrane</keyword>
<gene>
    <name evidence="2" type="ORF">JEQ47_19345</name>
</gene>
<protein>
    <submittedName>
        <fullName evidence="2">Uncharacterized protein</fullName>
    </submittedName>
</protein>
<dbReference type="AlphaFoldDB" id="A0A934MJ41"/>
<evidence type="ECO:0000256" key="1">
    <source>
        <dbReference type="SAM" id="Phobius"/>
    </source>
</evidence>
<feature type="transmembrane region" description="Helical" evidence="1">
    <location>
        <begin position="14"/>
        <end position="39"/>
    </location>
</feature>
<dbReference type="Proteomes" id="UP000602124">
    <property type="component" value="Unassembled WGS sequence"/>
</dbReference>
<organism evidence="2 3">
    <name type="scientific">Devosia sediminis</name>
    <dbReference type="NCBI Taxonomy" id="2798801"/>
    <lineage>
        <taxon>Bacteria</taxon>
        <taxon>Pseudomonadati</taxon>
        <taxon>Pseudomonadota</taxon>
        <taxon>Alphaproteobacteria</taxon>
        <taxon>Hyphomicrobiales</taxon>
        <taxon>Devosiaceae</taxon>
        <taxon>Devosia</taxon>
    </lineage>
</organism>
<evidence type="ECO:0000313" key="2">
    <source>
        <dbReference type="EMBL" id="MBJ3786887.1"/>
    </source>
</evidence>
<keyword evidence="3" id="KW-1185">Reference proteome</keyword>
<keyword evidence="1" id="KW-1133">Transmembrane helix</keyword>
<dbReference type="RefSeq" id="WP_198878088.1">
    <property type="nucleotide sequence ID" value="NZ_JAEKMH010000006.1"/>
</dbReference>
<sequence>MFHVTRRLNASLPFAYLAIGICQEPWLLPLPALLMLGFLTWRHRHILAQVGTAPIASDGFAKHVMVDDLLRLGGQTLVSPGTYFIGTMISAMLGGF</sequence>